<keyword evidence="1" id="KW-1133">Transmembrane helix</keyword>
<protein>
    <submittedName>
        <fullName evidence="2">DUF3267 domain-containing protein</fullName>
    </submittedName>
</protein>
<sequence>MGKKMNENTLSLPPHYNIERTIDLAQDKHLNVLIQSCFVLITGILIGLALWTGLPLSSTLNPFLSFFITVVLVLVYMALHETMHAVFIKIFSRSRPAYRIRFPFLSVGSEAYFNRRSFIIIALAPVTIWGAALISLLALVTNPLFLSVYILMIVNFAGSAGDYIQAYIALTSPADTLFQDNGKATALFTPEGNKKDSGIRDP</sequence>
<keyword evidence="1" id="KW-0812">Transmembrane</keyword>
<name>A0ABR8W986_9BACL</name>
<feature type="transmembrane region" description="Helical" evidence="1">
    <location>
        <begin position="118"/>
        <end position="140"/>
    </location>
</feature>
<keyword evidence="1" id="KW-0472">Membrane</keyword>
<gene>
    <name evidence="2" type="ORF">H9630_02015</name>
</gene>
<organism evidence="2 3">
    <name type="scientific">Planococcus wigleyi</name>
    <dbReference type="NCBI Taxonomy" id="2762216"/>
    <lineage>
        <taxon>Bacteria</taxon>
        <taxon>Bacillati</taxon>
        <taxon>Bacillota</taxon>
        <taxon>Bacilli</taxon>
        <taxon>Bacillales</taxon>
        <taxon>Caryophanaceae</taxon>
        <taxon>Planococcus</taxon>
    </lineage>
</organism>
<dbReference type="EMBL" id="JACSPU010000001">
    <property type="protein sequence ID" value="MBD8013578.1"/>
    <property type="molecule type" value="Genomic_DNA"/>
</dbReference>
<evidence type="ECO:0000256" key="1">
    <source>
        <dbReference type="SAM" id="Phobius"/>
    </source>
</evidence>
<dbReference type="Pfam" id="PF11667">
    <property type="entry name" value="DUF3267"/>
    <property type="match status" value="1"/>
</dbReference>
<dbReference type="InterPro" id="IPR021683">
    <property type="entry name" value="DUF3267"/>
</dbReference>
<evidence type="ECO:0000313" key="3">
    <source>
        <dbReference type="Proteomes" id="UP000658980"/>
    </source>
</evidence>
<comment type="caution">
    <text evidence="2">The sequence shown here is derived from an EMBL/GenBank/DDBJ whole genome shotgun (WGS) entry which is preliminary data.</text>
</comment>
<reference evidence="2 3" key="1">
    <citation type="submission" date="2020-08" db="EMBL/GenBank/DDBJ databases">
        <title>A Genomic Blueprint of the Chicken Gut Microbiome.</title>
        <authorList>
            <person name="Gilroy R."/>
            <person name="Ravi A."/>
            <person name="Getino M."/>
            <person name="Pursley I."/>
            <person name="Horton D.L."/>
            <person name="Alikhan N.-F."/>
            <person name="Baker D."/>
            <person name="Gharbi K."/>
            <person name="Hall N."/>
            <person name="Watson M."/>
            <person name="Adriaenssens E.M."/>
            <person name="Foster-Nyarko E."/>
            <person name="Jarju S."/>
            <person name="Secka A."/>
            <person name="Antonio M."/>
            <person name="Oren A."/>
            <person name="Chaudhuri R."/>
            <person name="La Ragione R.M."/>
            <person name="Hildebrand F."/>
            <person name="Pallen M.J."/>
        </authorList>
    </citation>
    <scope>NUCLEOTIDE SEQUENCE [LARGE SCALE GENOMIC DNA]</scope>
    <source>
        <strain evidence="2 3">Sa1BUA13</strain>
    </source>
</reference>
<keyword evidence="3" id="KW-1185">Reference proteome</keyword>
<evidence type="ECO:0000313" key="2">
    <source>
        <dbReference type="EMBL" id="MBD8013578.1"/>
    </source>
</evidence>
<feature type="transmembrane region" description="Helical" evidence="1">
    <location>
        <begin position="63"/>
        <end position="91"/>
    </location>
</feature>
<dbReference type="RefSeq" id="WP_191713818.1">
    <property type="nucleotide sequence ID" value="NZ_JACSPU010000001.1"/>
</dbReference>
<feature type="transmembrane region" description="Helical" evidence="1">
    <location>
        <begin position="30"/>
        <end position="51"/>
    </location>
</feature>
<proteinExistence type="predicted"/>
<feature type="transmembrane region" description="Helical" evidence="1">
    <location>
        <begin position="146"/>
        <end position="164"/>
    </location>
</feature>
<accession>A0ABR8W986</accession>
<dbReference type="Proteomes" id="UP000658980">
    <property type="component" value="Unassembled WGS sequence"/>
</dbReference>